<keyword evidence="3" id="KW-0131">Cell cycle</keyword>
<dbReference type="Gene3D" id="1.10.472.10">
    <property type="entry name" value="Cyclin-like"/>
    <property type="match status" value="2"/>
</dbReference>
<evidence type="ECO:0000256" key="5">
    <source>
        <dbReference type="SAM" id="MobiDB-lite"/>
    </source>
</evidence>
<dbReference type="AlphaFoldDB" id="A0AAN9UCC6"/>
<dbReference type="InterPro" id="IPR036915">
    <property type="entry name" value="Cyclin-like_sf"/>
</dbReference>
<dbReference type="SUPFAM" id="SSF47954">
    <property type="entry name" value="Cyclin-like"/>
    <property type="match status" value="2"/>
</dbReference>
<dbReference type="PROSITE" id="PS00292">
    <property type="entry name" value="CYCLINS"/>
    <property type="match status" value="1"/>
</dbReference>
<dbReference type="FunFam" id="1.10.472.10:FF:000001">
    <property type="entry name" value="G2/mitotic-specific cyclin"/>
    <property type="match status" value="1"/>
</dbReference>
<evidence type="ECO:0000259" key="6">
    <source>
        <dbReference type="SMART" id="SM00385"/>
    </source>
</evidence>
<keyword evidence="9" id="KW-1185">Reference proteome</keyword>
<dbReference type="SMART" id="SM01332">
    <property type="entry name" value="Cyclin_C"/>
    <property type="match status" value="1"/>
</dbReference>
<dbReference type="Proteomes" id="UP001320420">
    <property type="component" value="Unassembled WGS sequence"/>
</dbReference>
<feature type="domain" description="Cyclin C-terminal" evidence="7">
    <location>
        <begin position="507"/>
        <end position="622"/>
    </location>
</feature>
<reference evidence="8 9" key="1">
    <citation type="submission" date="2024-02" db="EMBL/GenBank/DDBJ databases">
        <title>De novo assembly and annotation of 12 fungi associated with fruit tree decline syndrome in Ontario, Canada.</title>
        <authorList>
            <person name="Sulman M."/>
            <person name="Ellouze W."/>
            <person name="Ilyukhin E."/>
        </authorList>
    </citation>
    <scope>NUCLEOTIDE SEQUENCE [LARGE SCALE GENOMIC DNA]</scope>
    <source>
        <strain evidence="8 9">M11/M66-122</strain>
    </source>
</reference>
<dbReference type="EMBL" id="JAKJXP020000111">
    <property type="protein sequence ID" value="KAK7745162.1"/>
    <property type="molecule type" value="Genomic_DNA"/>
</dbReference>
<sequence length="667" mass="74441">MASNGNVKVTAAKHNALADSSNVKSLFPVSATGAAVKKNSTISMKTTAVAKAQENSELQVKPKDGLSRPAQRPLSKVGSIVHSTSMAPVRPNPGDSQAQRAPKQQWAIKRTGKSVVYNDSQAEKDRQASEPMNAGAVTKTNRDHALNAAVDPSLRQPRHYQSYPALKPAQGALRNQPSKNTALKRDRATFPAPSEKPEWDAALNRPSSTWDLPGPPEKGASHLRIKQADDDVTEATYLDAVEELPKEDHYAMPASINEPLDPIVAPQEPMIPSKELVKAEAKAVDFEPNLDSVPADDQAELSDYDEEYYDDQGYTTAHSNRSRGDNTTGVTTIIFPPKVTKKDAAELETAKFIVDSKRTPEEDAEEAWDVSMVTEYGDEIFSYMRELEMNMLPSAHYMDIQTEIQWSMRSVLMDWVIQVHCRFGLLPETLFLTVNYIDRFLSYKIVSLGKLQLVGATAIFVAAKYEEINCPSVQEVVYMVDGGYSIDEILKAERFMLSMLNFELGWPGPMSFLRRISKADDYDLESRTLSKYFLEVTLMDERFVASPPSYIAAGAHCLSRLILEKGSWSPAHVHYSGYTYSQLKPLVGMILDCCRIARKHHAAVYEKYSDRKYKRVSIFVENQIHKGFKLPFQSASTQLLNCTPYWDDDASPAYYGQGLKMPIPTEV</sequence>
<evidence type="ECO:0000259" key="7">
    <source>
        <dbReference type="SMART" id="SM01332"/>
    </source>
</evidence>
<protein>
    <submittedName>
        <fullName evidence="8">B-type cyclin</fullName>
    </submittedName>
</protein>
<dbReference type="InterPro" id="IPR006671">
    <property type="entry name" value="Cyclin_N"/>
</dbReference>
<name>A0AAN9UCC6_9PEZI</name>
<dbReference type="InterPro" id="IPR039361">
    <property type="entry name" value="Cyclin"/>
</dbReference>
<evidence type="ECO:0000256" key="4">
    <source>
        <dbReference type="RuleBase" id="RU000383"/>
    </source>
</evidence>
<dbReference type="InterPro" id="IPR013763">
    <property type="entry name" value="Cyclin-like_dom"/>
</dbReference>
<keyword evidence="1" id="KW-0132">Cell division</keyword>
<evidence type="ECO:0000313" key="8">
    <source>
        <dbReference type="EMBL" id="KAK7745162.1"/>
    </source>
</evidence>
<evidence type="ECO:0000313" key="9">
    <source>
        <dbReference type="Proteomes" id="UP001320420"/>
    </source>
</evidence>
<dbReference type="CDD" id="cd20512">
    <property type="entry name" value="CYCLIN_CLBs_yeast_rpt2"/>
    <property type="match status" value="1"/>
</dbReference>
<feature type="domain" description="Cyclin-like" evidence="6">
    <location>
        <begin position="511"/>
        <end position="592"/>
    </location>
</feature>
<feature type="domain" description="Cyclin-like" evidence="6">
    <location>
        <begin position="414"/>
        <end position="498"/>
    </location>
</feature>
<evidence type="ECO:0000256" key="2">
    <source>
        <dbReference type="ARBA" id="ARBA00023127"/>
    </source>
</evidence>
<proteinExistence type="inferred from homology"/>
<dbReference type="Pfam" id="PF02984">
    <property type="entry name" value="Cyclin_C"/>
    <property type="match status" value="1"/>
</dbReference>
<dbReference type="GO" id="GO:0051301">
    <property type="term" value="P:cell division"/>
    <property type="evidence" value="ECO:0007669"/>
    <property type="project" value="UniProtKB-KW"/>
</dbReference>
<dbReference type="Pfam" id="PF00134">
    <property type="entry name" value="Cyclin_N"/>
    <property type="match status" value="1"/>
</dbReference>
<gene>
    <name evidence="8" type="primary">CLB4</name>
    <name evidence="8" type="ORF">SLS62_009875</name>
</gene>
<dbReference type="InterPro" id="IPR048258">
    <property type="entry name" value="Cyclins_cyclin-box"/>
</dbReference>
<comment type="caution">
    <text evidence="8">The sequence shown here is derived from an EMBL/GenBank/DDBJ whole genome shotgun (WGS) entry which is preliminary data.</text>
</comment>
<feature type="region of interest" description="Disordered" evidence="5">
    <location>
        <begin position="52"/>
        <end position="106"/>
    </location>
</feature>
<dbReference type="PANTHER" id="PTHR10177">
    <property type="entry name" value="CYCLINS"/>
    <property type="match status" value="1"/>
</dbReference>
<evidence type="ECO:0000256" key="1">
    <source>
        <dbReference type="ARBA" id="ARBA00022618"/>
    </source>
</evidence>
<organism evidence="8 9">
    <name type="scientific">Diatrype stigma</name>
    <dbReference type="NCBI Taxonomy" id="117547"/>
    <lineage>
        <taxon>Eukaryota</taxon>
        <taxon>Fungi</taxon>
        <taxon>Dikarya</taxon>
        <taxon>Ascomycota</taxon>
        <taxon>Pezizomycotina</taxon>
        <taxon>Sordariomycetes</taxon>
        <taxon>Xylariomycetidae</taxon>
        <taxon>Xylariales</taxon>
        <taxon>Diatrypaceae</taxon>
        <taxon>Diatrype</taxon>
    </lineage>
</organism>
<dbReference type="SMART" id="SM00385">
    <property type="entry name" value="CYCLIN"/>
    <property type="match status" value="2"/>
</dbReference>
<dbReference type="InterPro" id="IPR004367">
    <property type="entry name" value="Cyclin_C-dom"/>
</dbReference>
<comment type="similarity">
    <text evidence="4">Belongs to the cyclin family.</text>
</comment>
<feature type="region of interest" description="Disordered" evidence="5">
    <location>
        <begin position="171"/>
        <end position="221"/>
    </location>
</feature>
<keyword evidence="2 4" id="KW-0195">Cyclin</keyword>
<evidence type="ECO:0000256" key="3">
    <source>
        <dbReference type="ARBA" id="ARBA00023306"/>
    </source>
</evidence>
<accession>A0AAN9UCC6</accession>